<evidence type="ECO:0000259" key="16">
    <source>
        <dbReference type="Pfam" id="PF20512"/>
    </source>
</evidence>
<evidence type="ECO:0000256" key="2">
    <source>
        <dbReference type="ARBA" id="ARBA00001947"/>
    </source>
</evidence>
<dbReference type="PRINTS" id="PR00714">
    <property type="entry name" value="MAN6PISMRASE"/>
</dbReference>
<sequence>MAANRPDLPSPGFDMVAFARISGSVMTYDWGKLGSSSAVARLASATPPFKPDESKPYAELWMGTHPNAPAVLVESGAALKDVLTPANLSPELHSHYAGDLPFLFKVLSIRKALSIQAHPDKALAKRLFEKSPHLYKDPNHKPEMALALTPFEAFIGFRPLAEIANHLSKYPEFARVVGADVAAAFCAQASLIGASPAPEDVASNKKALRTLFEALMTQEPGVIARELDALVARVAGSTDVLDKLVVRLNSQFPQDVGCFCAMLLNFVTLKPGEAIFLAANEPHAYLSGDCVECMATSDNVVRSGLTPKFKDVETLVSMLTYNYGPADAQVLRGDPWKGLAHSRLYDPPIAEFSVVKIEIGRGDANHVEHNPAIKGPSIAIVTEGSGSISVGANKQAAPAGSIFFIGAGEPATFELGGDAANFVVYRAFCEL</sequence>
<dbReference type="Gene3D" id="2.60.120.10">
    <property type="entry name" value="Jelly Rolls"/>
    <property type="match status" value="2"/>
</dbReference>
<feature type="domain" description="Phosphomannose isomerase type I helical insertion" evidence="16">
    <location>
        <begin position="197"/>
        <end position="264"/>
    </location>
</feature>
<evidence type="ECO:0000256" key="13">
    <source>
        <dbReference type="RuleBase" id="RU004189"/>
    </source>
</evidence>
<evidence type="ECO:0000313" key="18">
    <source>
        <dbReference type="Proteomes" id="UP001527925"/>
    </source>
</evidence>
<comment type="cofactor">
    <cofactor evidence="2">
        <name>Zn(2+)</name>
        <dbReference type="ChEBI" id="CHEBI:29105"/>
    </cofactor>
</comment>
<dbReference type="SUPFAM" id="SSF51182">
    <property type="entry name" value="RmlC-like cupins"/>
    <property type="match status" value="1"/>
</dbReference>
<dbReference type="InterPro" id="IPR018050">
    <property type="entry name" value="Pmannose_isomerase-type1_CS"/>
</dbReference>
<dbReference type="PANTHER" id="PTHR10309:SF0">
    <property type="entry name" value="MANNOSE-6-PHOSPHATE ISOMERASE"/>
    <property type="match status" value="1"/>
</dbReference>
<keyword evidence="8" id="KW-0479">Metal-binding</keyword>
<dbReference type="Gene3D" id="1.10.441.10">
    <property type="entry name" value="Phosphomannose Isomerase, domain 2"/>
    <property type="match status" value="1"/>
</dbReference>
<dbReference type="InterPro" id="IPR014710">
    <property type="entry name" value="RmlC-like_jellyroll"/>
</dbReference>
<comment type="similarity">
    <text evidence="5 13">Belongs to the mannose-6-phosphate isomerase type 1 family.</text>
</comment>
<dbReference type="Pfam" id="PF20511">
    <property type="entry name" value="PMI_typeI_cat"/>
    <property type="match status" value="1"/>
</dbReference>
<dbReference type="InterPro" id="IPR046458">
    <property type="entry name" value="PMI_typeI_hel"/>
</dbReference>
<evidence type="ECO:0000256" key="9">
    <source>
        <dbReference type="ARBA" id="ARBA00022833"/>
    </source>
</evidence>
<accession>A0ABR4N9A9</accession>
<dbReference type="GO" id="GO:0004476">
    <property type="term" value="F:mannose-6-phosphate isomerase activity"/>
    <property type="evidence" value="ECO:0007669"/>
    <property type="project" value="UniProtKB-EC"/>
</dbReference>
<evidence type="ECO:0000256" key="1">
    <source>
        <dbReference type="ARBA" id="ARBA00000757"/>
    </source>
</evidence>
<evidence type="ECO:0000256" key="3">
    <source>
        <dbReference type="ARBA" id="ARBA00002564"/>
    </source>
</evidence>
<evidence type="ECO:0000256" key="11">
    <source>
        <dbReference type="ARBA" id="ARBA00029741"/>
    </source>
</evidence>
<keyword evidence="18" id="KW-1185">Reference proteome</keyword>
<evidence type="ECO:0000256" key="6">
    <source>
        <dbReference type="ARBA" id="ARBA00011956"/>
    </source>
</evidence>
<dbReference type="PROSITE" id="PS00965">
    <property type="entry name" value="PMI_I_1"/>
    <property type="match status" value="1"/>
</dbReference>
<dbReference type="InterPro" id="IPR046457">
    <property type="entry name" value="PMI_typeI_cat"/>
</dbReference>
<comment type="caution">
    <text evidence="17">The sequence shown here is derived from an EMBL/GenBank/DDBJ whole genome shotgun (WGS) entry which is preliminary data.</text>
</comment>
<dbReference type="NCBIfam" id="TIGR00218">
    <property type="entry name" value="manA"/>
    <property type="match status" value="1"/>
</dbReference>
<evidence type="ECO:0000259" key="15">
    <source>
        <dbReference type="Pfam" id="PF20511"/>
    </source>
</evidence>
<evidence type="ECO:0000259" key="14">
    <source>
        <dbReference type="Pfam" id="PF01238"/>
    </source>
</evidence>
<comment type="pathway">
    <text evidence="4">Nucleotide-sugar biosynthesis; GDP-alpha-D-mannose biosynthesis; alpha-D-mannose 1-phosphate from D-fructose 6-phosphate: step 1/2.</text>
</comment>
<comment type="function">
    <text evidence="3">Involved in the synthesis of the GDP-mannose and dolichol-phosphate-mannose required for a number of critical mannosyl transfer reactions.</text>
</comment>
<protein>
    <recommendedName>
        <fullName evidence="7">Mannose-6-phosphate isomerase</fullName>
        <ecNumber evidence="6">5.3.1.8</ecNumber>
    </recommendedName>
    <alternativeName>
        <fullName evidence="11">Phosphohexomutase</fullName>
    </alternativeName>
    <alternativeName>
        <fullName evidence="12">Phosphomannose isomerase</fullName>
    </alternativeName>
</protein>
<evidence type="ECO:0000256" key="12">
    <source>
        <dbReference type="ARBA" id="ARBA00030762"/>
    </source>
</evidence>
<evidence type="ECO:0000256" key="5">
    <source>
        <dbReference type="ARBA" id="ARBA00010772"/>
    </source>
</evidence>
<dbReference type="EC" id="5.3.1.8" evidence="6"/>
<evidence type="ECO:0000256" key="4">
    <source>
        <dbReference type="ARBA" id="ARBA00004666"/>
    </source>
</evidence>
<proteinExistence type="inferred from homology"/>
<keyword evidence="10 17" id="KW-0413">Isomerase</keyword>
<keyword evidence="9" id="KW-0862">Zinc</keyword>
<gene>
    <name evidence="17" type="primary">PMI1_1</name>
    <name evidence="17" type="ORF">HK105_204212</name>
</gene>
<dbReference type="InterPro" id="IPR011051">
    <property type="entry name" value="RmlC_Cupin_sf"/>
</dbReference>
<dbReference type="Pfam" id="PF01238">
    <property type="entry name" value="PMI_typeI_C"/>
    <property type="match status" value="1"/>
</dbReference>
<feature type="domain" description="Phosphomannose isomerase type I C-terminal" evidence="14">
    <location>
        <begin position="342"/>
        <end position="391"/>
    </location>
</feature>
<evidence type="ECO:0000313" key="17">
    <source>
        <dbReference type="EMBL" id="KAL2916121.1"/>
    </source>
</evidence>
<feature type="domain" description="Phosphomannose isomerase type I catalytic" evidence="15">
    <location>
        <begin position="20"/>
        <end position="160"/>
    </location>
</feature>
<reference evidence="17 18" key="1">
    <citation type="submission" date="2023-09" db="EMBL/GenBank/DDBJ databases">
        <title>Pangenome analysis of Batrachochytrium dendrobatidis and related Chytrids.</title>
        <authorList>
            <person name="Yacoub M.N."/>
            <person name="Stajich J.E."/>
            <person name="James T.Y."/>
        </authorList>
    </citation>
    <scope>NUCLEOTIDE SEQUENCE [LARGE SCALE GENOMIC DNA]</scope>
    <source>
        <strain evidence="17 18">JEL0888</strain>
    </source>
</reference>
<comment type="catalytic activity">
    <reaction evidence="1">
        <text>D-mannose 6-phosphate = D-fructose 6-phosphate</text>
        <dbReference type="Rhea" id="RHEA:12356"/>
        <dbReference type="ChEBI" id="CHEBI:58735"/>
        <dbReference type="ChEBI" id="CHEBI:61527"/>
        <dbReference type="EC" id="5.3.1.8"/>
    </reaction>
</comment>
<dbReference type="EMBL" id="JADGIZ020000018">
    <property type="protein sequence ID" value="KAL2916121.1"/>
    <property type="molecule type" value="Genomic_DNA"/>
</dbReference>
<name>A0ABR4N9A9_9FUNG</name>
<dbReference type="CDD" id="cd07011">
    <property type="entry name" value="cupin_PMI_type_I_N"/>
    <property type="match status" value="1"/>
</dbReference>
<dbReference type="PANTHER" id="PTHR10309">
    <property type="entry name" value="MANNOSE-6-PHOSPHATE ISOMERASE"/>
    <property type="match status" value="1"/>
</dbReference>
<evidence type="ECO:0000256" key="8">
    <source>
        <dbReference type="ARBA" id="ARBA00022723"/>
    </source>
</evidence>
<dbReference type="PIRSF" id="PIRSF001480">
    <property type="entry name" value="Mannose-6-phosphate_isomerase"/>
    <property type="match status" value="1"/>
</dbReference>
<evidence type="ECO:0000256" key="7">
    <source>
        <dbReference type="ARBA" id="ARBA00018236"/>
    </source>
</evidence>
<dbReference type="Pfam" id="PF20512">
    <property type="entry name" value="PMI_typeI_hel"/>
    <property type="match status" value="1"/>
</dbReference>
<organism evidence="17 18">
    <name type="scientific">Polyrhizophydium stewartii</name>
    <dbReference type="NCBI Taxonomy" id="2732419"/>
    <lineage>
        <taxon>Eukaryota</taxon>
        <taxon>Fungi</taxon>
        <taxon>Fungi incertae sedis</taxon>
        <taxon>Chytridiomycota</taxon>
        <taxon>Chytridiomycota incertae sedis</taxon>
        <taxon>Chytridiomycetes</taxon>
        <taxon>Rhizophydiales</taxon>
        <taxon>Rhizophydiales incertae sedis</taxon>
        <taxon>Polyrhizophydium</taxon>
    </lineage>
</organism>
<dbReference type="InterPro" id="IPR016305">
    <property type="entry name" value="Mannose-6-P_Isomerase"/>
</dbReference>
<evidence type="ECO:0000256" key="10">
    <source>
        <dbReference type="ARBA" id="ARBA00023235"/>
    </source>
</evidence>
<dbReference type="InterPro" id="IPR001250">
    <property type="entry name" value="Man6P_Isoase-1"/>
</dbReference>
<dbReference type="InterPro" id="IPR046456">
    <property type="entry name" value="PMI_typeI_C"/>
</dbReference>
<dbReference type="Proteomes" id="UP001527925">
    <property type="component" value="Unassembled WGS sequence"/>
</dbReference>